<gene>
    <name evidence="9" type="ORF">EA472_14980</name>
</gene>
<evidence type="ECO:0000313" key="10">
    <source>
        <dbReference type="Proteomes" id="UP000281431"/>
    </source>
</evidence>
<feature type="transmembrane region" description="Helical" evidence="7">
    <location>
        <begin position="160"/>
        <end position="177"/>
    </location>
</feature>
<name>A0A3N6NJ44_NATCH</name>
<evidence type="ECO:0000256" key="3">
    <source>
        <dbReference type="ARBA" id="ARBA00022475"/>
    </source>
</evidence>
<comment type="similarity">
    <text evidence="7">Belongs to the binding-protein-dependent transport system permease family.</text>
</comment>
<keyword evidence="2 7" id="KW-0813">Transport</keyword>
<proteinExistence type="inferred from homology"/>
<dbReference type="CDD" id="cd06261">
    <property type="entry name" value="TM_PBP2"/>
    <property type="match status" value="1"/>
</dbReference>
<dbReference type="InterPro" id="IPR035906">
    <property type="entry name" value="MetI-like_sf"/>
</dbReference>
<dbReference type="Proteomes" id="UP000281431">
    <property type="component" value="Unassembled WGS sequence"/>
</dbReference>
<accession>A0A3N6NJ44</accession>
<evidence type="ECO:0000256" key="6">
    <source>
        <dbReference type="ARBA" id="ARBA00023136"/>
    </source>
</evidence>
<evidence type="ECO:0000256" key="1">
    <source>
        <dbReference type="ARBA" id="ARBA00004651"/>
    </source>
</evidence>
<dbReference type="OrthoDB" id="18784at2157"/>
<dbReference type="InterPro" id="IPR000515">
    <property type="entry name" value="MetI-like"/>
</dbReference>
<keyword evidence="4 7" id="KW-0812">Transmembrane</keyword>
<dbReference type="PROSITE" id="PS50928">
    <property type="entry name" value="ABC_TM1"/>
    <property type="match status" value="1"/>
</dbReference>
<feature type="transmembrane region" description="Helical" evidence="7">
    <location>
        <begin position="263"/>
        <end position="284"/>
    </location>
</feature>
<dbReference type="Gene3D" id="1.10.3720.10">
    <property type="entry name" value="MetI-like"/>
    <property type="match status" value="1"/>
</dbReference>
<dbReference type="PANTHER" id="PTHR43744:SF8">
    <property type="entry name" value="SN-GLYCEROL-3-PHOSPHATE TRANSPORT SYSTEM PERMEASE PROTEIN UGPE"/>
    <property type="match status" value="1"/>
</dbReference>
<keyword evidence="3" id="KW-1003">Cell membrane</keyword>
<evidence type="ECO:0000259" key="8">
    <source>
        <dbReference type="PROSITE" id="PS50928"/>
    </source>
</evidence>
<dbReference type="AlphaFoldDB" id="A0A3N6NJ44"/>
<feature type="transmembrane region" description="Helical" evidence="7">
    <location>
        <begin position="206"/>
        <end position="227"/>
    </location>
</feature>
<dbReference type="EMBL" id="REFZ01000010">
    <property type="protein sequence ID" value="RQG99172.1"/>
    <property type="molecule type" value="Genomic_DNA"/>
</dbReference>
<evidence type="ECO:0000256" key="7">
    <source>
        <dbReference type="RuleBase" id="RU363032"/>
    </source>
</evidence>
<evidence type="ECO:0000256" key="2">
    <source>
        <dbReference type="ARBA" id="ARBA00022448"/>
    </source>
</evidence>
<organism evidence="9 10">
    <name type="scientific">Natrarchaeobius chitinivorans</name>
    <dbReference type="NCBI Taxonomy" id="1679083"/>
    <lineage>
        <taxon>Archaea</taxon>
        <taxon>Methanobacteriati</taxon>
        <taxon>Methanobacteriota</taxon>
        <taxon>Stenosarchaea group</taxon>
        <taxon>Halobacteria</taxon>
        <taxon>Halobacteriales</taxon>
        <taxon>Natrialbaceae</taxon>
        <taxon>Natrarchaeobius</taxon>
    </lineage>
</organism>
<keyword evidence="10" id="KW-1185">Reference proteome</keyword>
<dbReference type="SUPFAM" id="SSF161098">
    <property type="entry name" value="MetI-like"/>
    <property type="match status" value="1"/>
</dbReference>
<dbReference type="GO" id="GO:0005886">
    <property type="term" value="C:plasma membrane"/>
    <property type="evidence" value="ECO:0007669"/>
    <property type="project" value="UniProtKB-SubCell"/>
</dbReference>
<sequence length="297" mass="32358">MIEKISSAVDRVGRIGDGSVSTPAGSVTVGVVGRHVLLGTLTLLVVSPLLLALLMSTQTRAEIYQPGYLLPGSAGLENYQRALFDFQFGLYLLNSLIMSIIVVIGKVGLALIAALALVYYRIPYKNGIFIFILLTLTFPVPVRIVPLFDMMVSVGWTNSMLALTIPYFASATALFIFRQHFLSIPDSLTEAARLDGVGPLKFLREVVIPMSSGMIAGVSVITFIYTWHQYLWPLVIIEDDANQVVVVGIKLLEGSQWSGQVEWGVIMAGSILAVLPPLVVLILLRKPLLQAFGVQQK</sequence>
<dbReference type="GO" id="GO:0055085">
    <property type="term" value="P:transmembrane transport"/>
    <property type="evidence" value="ECO:0007669"/>
    <property type="project" value="InterPro"/>
</dbReference>
<comment type="caution">
    <text evidence="9">The sequence shown here is derived from an EMBL/GenBank/DDBJ whole genome shotgun (WGS) entry which is preliminary data.</text>
</comment>
<feature type="transmembrane region" description="Helical" evidence="7">
    <location>
        <begin position="96"/>
        <end position="120"/>
    </location>
</feature>
<feature type="domain" description="ABC transmembrane type-1" evidence="8">
    <location>
        <begin position="92"/>
        <end position="284"/>
    </location>
</feature>
<evidence type="ECO:0000313" key="9">
    <source>
        <dbReference type="EMBL" id="RQG99172.1"/>
    </source>
</evidence>
<dbReference type="PANTHER" id="PTHR43744">
    <property type="entry name" value="ABC TRANSPORTER PERMEASE PROTEIN MG189-RELATED-RELATED"/>
    <property type="match status" value="1"/>
</dbReference>
<evidence type="ECO:0000256" key="4">
    <source>
        <dbReference type="ARBA" id="ARBA00022692"/>
    </source>
</evidence>
<dbReference type="Pfam" id="PF00528">
    <property type="entry name" value="BPD_transp_1"/>
    <property type="match status" value="1"/>
</dbReference>
<comment type="subcellular location">
    <subcellularLocation>
        <location evidence="1 7">Cell membrane</location>
        <topology evidence="1 7">Multi-pass membrane protein</topology>
    </subcellularLocation>
</comment>
<keyword evidence="6 7" id="KW-0472">Membrane</keyword>
<reference evidence="9 10" key="1">
    <citation type="submission" date="2018-10" db="EMBL/GenBank/DDBJ databases">
        <title>Natrarchaeobius chitinivorans gen. nov., sp. nov., and Natrarchaeobius haloalkaliphilus sp. nov., alkaliphilic, chitin-utilizing haloarchaea from hypersaline alkaline lakes.</title>
        <authorList>
            <person name="Sorokin D.Y."/>
            <person name="Elcheninov A.G."/>
            <person name="Kostrikina N.A."/>
            <person name="Bale N.J."/>
            <person name="Sinninghe Damste J.S."/>
            <person name="Khijniak T.V."/>
            <person name="Kublanov I.V."/>
            <person name="Toshchakov S.V."/>
        </authorList>
    </citation>
    <scope>NUCLEOTIDE SEQUENCE [LARGE SCALE GENOMIC DNA]</scope>
    <source>
        <strain evidence="9 10">AArcht7</strain>
    </source>
</reference>
<feature type="transmembrane region" description="Helical" evidence="7">
    <location>
        <begin position="36"/>
        <end position="55"/>
    </location>
</feature>
<evidence type="ECO:0000256" key="5">
    <source>
        <dbReference type="ARBA" id="ARBA00022989"/>
    </source>
</evidence>
<protein>
    <submittedName>
        <fullName evidence="9">Carbohydrate ABC transporter permease</fullName>
    </submittedName>
</protein>
<keyword evidence="5 7" id="KW-1133">Transmembrane helix</keyword>
<feature type="transmembrane region" description="Helical" evidence="7">
    <location>
        <begin position="127"/>
        <end position="148"/>
    </location>
</feature>